<dbReference type="AlphaFoldDB" id="A0A0L6VTW3"/>
<keyword evidence="9" id="KW-1185">Reference proteome</keyword>
<feature type="signal peptide" evidence="7">
    <location>
        <begin position="1"/>
        <end position="23"/>
    </location>
</feature>
<feature type="transmembrane region" description="Helical" evidence="7">
    <location>
        <begin position="501"/>
        <end position="526"/>
    </location>
</feature>
<gene>
    <name evidence="8" type="ORF">VP01_1118g5</name>
</gene>
<evidence type="ECO:0000256" key="5">
    <source>
        <dbReference type="ARBA" id="ARBA00022989"/>
    </source>
</evidence>
<sequence length="653" mass="73241">MIRRKELRNAFIIFQLLLLPAWGFYLPGTAPKDYNQGDLVPLLVNALTPQISAHSKLKSVISYDYYHPQLHFCQPPQGPANQRESFGSILFGDRLYDSPFEIHMRKNETCKKLCDSTIPATDASFVNQAIQDRYALNWLIDGLPAAELKRDDGSGETFYSIGFSLGQVQEPVPVLHNHYNIFLEPTSCLNRYHARNGNYRVVGALVWPASLDASASRTCDMESGQPMHLSEQNDNTVPYTYSVIWTVINTIIWGNESTTPWATRWDHYLHIFDPKIHWFSLVNSIVIVAFLCVMVGMILMRTVTRDIGRYNAIDQIDDVQEDFGWKLLHGEVFRAPERLMLLSVAIGSGAQLVAMTTVTLVFALFGFLSPANRGSLSTVMIVTWTLFSYVAGHVSTRMYQTYGGLSFKQNMILTACLFPTILFAGLNVLNFFLVASGSAGAVPFGTMLAIIVMWFLISLPLALGGSIMASRKGPLPIPVRVNQIPRQIPPTVWYMRFWPSALMAGILPFGAGFIECGLLFVVVTIWQQGLLCCGIPVLNIYVSCLIHSFFSFSRVVGLTTATVTVLMCYFHLCQEDYRWHERAFVTGGASAFWLVAYGLLYATRLSLHGFTSIALYLGYLMLIALLDFLMTGSIGYIATFFFVKKIYSRVRID</sequence>
<evidence type="ECO:0000256" key="6">
    <source>
        <dbReference type="ARBA" id="ARBA00023136"/>
    </source>
</evidence>
<evidence type="ECO:0000256" key="4">
    <source>
        <dbReference type="ARBA" id="ARBA00022729"/>
    </source>
</evidence>
<comment type="similarity">
    <text evidence="2 7">Belongs to the nonaspanin (TM9SF) (TC 9.A.2) family.</text>
</comment>
<dbReference type="InterPro" id="IPR004240">
    <property type="entry name" value="EMP70"/>
</dbReference>
<evidence type="ECO:0000313" key="8">
    <source>
        <dbReference type="EMBL" id="KNZ63645.1"/>
    </source>
</evidence>
<evidence type="ECO:0000313" key="9">
    <source>
        <dbReference type="Proteomes" id="UP000037035"/>
    </source>
</evidence>
<protein>
    <recommendedName>
        <fullName evidence="7">Transmembrane 9 superfamily member</fullName>
    </recommendedName>
</protein>
<keyword evidence="3 7" id="KW-0812">Transmembrane</keyword>
<dbReference type="VEuPathDB" id="FungiDB:VP01_1118g5"/>
<keyword evidence="5 7" id="KW-1133">Transmembrane helix</keyword>
<dbReference type="Pfam" id="PF02990">
    <property type="entry name" value="EMP70"/>
    <property type="match status" value="1"/>
</dbReference>
<name>A0A0L6VTW3_9BASI</name>
<dbReference type="GO" id="GO:0016020">
    <property type="term" value="C:membrane"/>
    <property type="evidence" value="ECO:0007669"/>
    <property type="project" value="UniProtKB-SubCell"/>
</dbReference>
<evidence type="ECO:0000256" key="1">
    <source>
        <dbReference type="ARBA" id="ARBA00004141"/>
    </source>
</evidence>
<dbReference type="GO" id="GO:0072657">
    <property type="term" value="P:protein localization to membrane"/>
    <property type="evidence" value="ECO:0007669"/>
    <property type="project" value="TreeGrafter"/>
</dbReference>
<accession>A0A0L6VTW3</accession>
<feature type="transmembrane region" description="Helical" evidence="7">
    <location>
        <begin position="584"/>
        <end position="602"/>
    </location>
</feature>
<dbReference type="PANTHER" id="PTHR10766">
    <property type="entry name" value="TRANSMEMBRANE 9 SUPERFAMILY PROTEIN"/>
    <property type="match status" value="1"/>
</dbReference>
<proteinExistence type="inferred from homology"/>
<dbReference type="Proteomes" id="UP000037035">
    <property type="component" value="Unassembled WGS sequence"/>
</dbReference>
<keyword evidence="6 7" id="KW-0472">Membrane</keyword>
<feature type="transmembrane region" description="Helical" evidence="7">
    <location>
        <begin position="441"/>
        <end position="463"/>
    </location>
</feature>
<comment type="caution">
    <text evidence="8">The sequence shown here is derived from an EMBL/GenBank/DDBJ whole genome shotgun (WGS) entry which is preliminary data.</text>
</comment>
<organism evidence="8 9">
    <name type="scientific">Puccinia sorghi</name>
    <dbReference type="NCBI Taxonomy" id="27349"/>
    <lineage>
        <taxon>Eukaryota</taxon>
        <taxon>Fungi</taxon>
        <taxon>Dikarya</taxon>
        <taxon>Basidiomycota</taxon>
        <taxon>Pucciniomycotina</taxon>
        <taxon>Pucciniomycetes</taxon>
        <taxon>Pucciniales</taxon>
        <taxon>Pucciniaceae</taxon>
        <taxon>Puccinia</taxon>
    </lineage>
</organism>
<feature type="transmembrane region" description="Helical" evidence="7">
    <location>
        <begin position="374"/>
        <end position="391"/>
    </location>
</feature>
<feature type="transmembrane region" description="Helical" evidence="7">
    <location>
        <begin position="339"/>
        <end position="368"/>
    </location>
</feature>
<dbReference type="GO" id="GO:0007034">
    <property type="term" value="P:vacuolar transport"/>
    <property type="evidence" value="ECO:0007669"/>
    <property type="project" value="TreeGrafter"/>
</dbReference>
<dbReference type="STRING" id="27349.A0A0L6VTW3"/>
<evidence type="ECO:0000256" key="2">
    <source>
        <dbReference type="ARBA" id="ARBA00005227"/>
    </source>
</evidence>
<feature type="transmembrane region" description="Helical" evidence="7">
    <location>
        <begin position="546"/>
        <end position="572"/>
    </location>
</feature>
<feature type="transmembrane region" description="Helical" evidence="7">
    <location>
        <begin position="614"/>
        <end position="643"/>
    </location>
</feature>
<keyword evidence="4 7" id="KW-0732">Signal</keyword>
<evidence type="ECO:0000256" key="3">
    <source>
        <dbReference type="ARBA" id="ARBA00022692"/>
    </source>
</evidence>
<feature type="transmembrane region" description="Helical" evidence="7">
    <location>
        <begin position="278"/>
        <end position="300"/>
    </location>
</feature>
<evidence type="ECO:0000256" key="7">
    <source>
        <dbReference type="RuleBase" id="RU363079"/>
    </source>
</evidence>
<feature type="transmembrane region" description="Helical" evidence="7">
    <location>
        <begin position="412"/>
        <end position="435"/>
    </location>
</feature>
<dbReference type="GO" id="GO:0005737">
    <property type="term" value="C:cytoplasm"/>
    <property type="evidence" value="ECO:0007669"/>
    <property type="project" value="UniProtKB-ARBA"/>
</dbReference>
<comment type="subcellular location">
    <subcellularLocation>
        <location evidence="1">Membrane</location>
        <topology evidence="1">Multi-pass membrane protein</topology>
    </subcellularLocation>
</comment>
<dbReference type="EMBL" id="LAVV01001321">
    <property type="protein sequence ID" value="KNZ63645.1"/>
    <property type="molecule type" value="Genomic_DNA"/>
</dbReference>
<dbReference type="PANTHER" id="PTHR10766:SF111">
    <property type="entry name" value="TRANSMEMBRANE 9 SUPERFAMILY MEMBER 2"/>
    <property type="match status" value="1"/>
</dbReference>
<feature type="chain" id="PRO_5007355328" description="Transmembrane 9 superfamily member" evidence="7">
    <location>
        <begin position="24"/>
        <end position="653"/>
    </location>
</feature>
<reference evidence="8 9" key="1">
    <citation type="submission" date="2015-08" db="EMBL/GenBank/DDBJ databases">
        <title>Next Generation Sequencing and Analysis of the Genome of Puccinia sorghi L Schw, the Causal Agent of Maize Common Rust.</title>
        <authorList>
            <person name="Rochi L."/>
            <person name="Burguener G."/>
            <person name="Darino M."/>
            <person name="Turjanski A."/>
            <person name="Kreff E."/>
            <person name="Dieguez M.J."/>
            <person name="Sacco F."/>
        </authorList>
    </citation>
    <scope>NUCLEOTIDE SEQUENCE [LARGE SCALE GENOMIC DNA]</scope>
    <source>
        <strain evidence="8 9">RO10H11247</strain>
    </source>
</reference>
<dbReference type="OrthoDB" id="1666796at2759"/>